<reference evidence="1" key="1">
    <citation type="submission" date="2020-05" db="EMBL/GenBank/DDBJ databases">
        <authorList>
            <person name="Chiriac C."/>
            <person name="Salcher M."/>
            <person name="Ghai R."/>
            <person name="Kavagutti S V."/>
        </authorList>
    </citation>
    <scope>NUCLEOTIDE SEQUENCE</scope>
</reference>
<proteinExistence type="predicted"/>
<evidence type="ECO:0000313" key="1">
    <source>
        <dbReference type="EMBL" id="CAB5222930.1"/>
    </source>
</evidence>
<organism evidence="1">
    <name type="scientific">uncultured Caudovirales phage</name>
    <dbReference type="NCBI Taxonomy" id="2100421"/>
    <lineage>
        <taxon>Viruses</taxon>
        <taxon>Duplodnaviria</taxon>
        <taxon>Heunggongvirae</taxon>
        <taxon>Uroviricota</taxon>
        <taxon>Caudoviricetes</taxon>
        <taxon>Peduoviridae</taxon>
        <taxon>Maltschvirus</taxon>
        <taxon>Maltschvirus maltsch</taxon>
    </lineage>
</organism>
<name>A0A6J7WYV6_9CAUD</name>
<sequence>MATPAKPLPYTTTDLSKLLAKKKADYAAKAQTFANQALRHGVTNPPVEEDKGGGGGWWPSWGEIGNAAKSVGNTAKSVGKAGISVALTPAGTALDMIPYAANLPGVKGSGAWGYEPEDSGTFNFFQAGGQGLENSTRRLIGDITAIPFFGKPSASPTATDIKQQGWFNGLGNAALDYGNLAATAAPFVGPVAKGIQGIRGAQVATEIPYTYGVHVSPVADLAEIRARQAMQQQATAGDAMAGSSYMWDARSPQTIGSIFDNAQMNPATRDYMMSPEELAAQSTPNIYITRAPAGQVFQDANVPGSSALRVAGNQEVLGQIPFDRAALQAALEKYGITPRSATADAFESQYRAMNPQVRRDIANRSQQIAEEGLRNTISRAAEPYYAKQYPSLNTLDPNATLSDLLKNPEAKKIYDLLMNR</sequence>
<accession>A0A6J7WYV6</accession>
<dbReference type="EMBL" id="LR798308">
    <property type="protein sequence ID" value="CAB5222930.1"/>
    <property type="molecule type" value="Genomic_DNA"/>
</dbReference>
<gene>
    <name evidence="1" type="ORF">UFOVP366_36</name>
</gene>
<protein>
    <submittedName>
        <fullName evidence="1">Uncharacterized protein</fullName>
    </submittedName>
</protein>